<dbReference type="InterPro" id="IPR021647">
    <property type="entry name" value="CusF_Ec"/>
</dbReference>
<protein>
    <submittedName>
        <fullName evidence="2">Cu(+)/Ag(+) efflux RND transporter periplasmic metallochaperone CusF</fullName>
    </submittedName>
</protein>
<sequence length="112" mass="12432">MKRISIIIASALLFGSSGLAQAATHDHHDHTQTEQAVNVITSQGVVKQINLDTHKVTITHDPIPALNWPAMTMRFTASSREQIQSLNVNDKVSFEFIQQGNLSLLQRITVMK</sequence>
<evidence type="ECO:0000256" key="1">
    <source>
        <dbReference type="SAM" id="SignalP"/>
    </source>
</evidence>
<comment type="caution">
    <text evidence="2">The sequence shown here is derived from an EMBL/GenBank/DDBJ whole genome shotgun (WGS) entry which is preliminary data.</text>
</comment>
<name>A0ABP9N243_9GAMM</name>
<dbReference type="Proteomes" id="UP001500171">
    <property type="component" value="Unassembled WGS sequence"/>
</dbReference>
<dbReference type="EMBL" id="BAABHY010000001">
    <property type="protein sequence ID" value="GAA5105676.1"/>
    <property type="molecule type" value="Genomic_DNA"/>
</dbReference>
<organism evidence="2 3">
    <name type="scientific">Orbus sasakiae</name>
    <dbReference type="NCBI Taxonomy" id="1078475"/>
    <lineage>
        <taxon>Bacteria</taxon>
        <taxon>Pseudomonadati</taxon>
        <taxon>Pseudomonadota</taxon>
        <taxon>Gammaproteobacteria</taxon>
        <taxon>Orbales</taxon>
        <taxon>Orbaceae</taxon>
        <taxon>Orbus</taxon>
    </lineage>
</organism>
<evidence type="ECO:0000313" key="3">
    <source>
        <dbReference type="Proteomes" id="UP001500171"/>
    </source>
</evidence>
<accession>A0ABP9N243</accession>
<feature type="signal peptide" evidence="1">
    <location>
        <begin position="1"/>
        <end position="22"/>
    </location>
</feature>
<reference evidence="3" key="1">
    <citation type="journal article" date="2019" name="Int. J. Syst. Evol. Microbiol.">
        <title>The Global Catalogue of Microorganisms (GCM) 10K type strain sequencing project: providing services to taxonomists for standard genome sequencing and annotation.</title>
        <authorList>
            <consortium name="The Broad Institute Genomics Platform"/>
            <consortium name="The Broad Institute Genome Sequencing Center for Infectious Disease"/>
            <person name="Wu L."/>
            <person name="Ma J."/>
        </authorList>
    </citation>
    <scope>NUCLEOTIDE SEQUENCE [LARGE SCALE GENOMIC DNA]</scope>
    <source>
        <strain evidence="3">JCM 18050</strain>
    </source>
</reference>
<gene>
    <name evidence="2" type="primary">cusF</name>
    <name evidence="2" type="ORF">GCM10023211_04680</name>
</gene>
<keyword evidence="3" id="KW-1185">Reference proteome</keyword>
<dbReference type="InterPro" id="IPR042230">
    <property type="entry name" value="CusF_sf"/>
</dbReference>
<keyword evidence="1" id="KW-0732">Signal</keyword>
<dbReference type="Gene3D" id="2.40.50.320">
    <property type="entry name" value="Copper binding periplasmic protein CusF"/>
    <property type="match status" value="1"/>
</dbReference>
<proteinExistence type="predicted"/>
<dbReference type="Pfam" id="PF11604">
    <property type="entry name" value="CusF_Ec"/>
    <property type="match status" value="1"/>
</dbReference>
<dbReference type="RefSeq" id="WP_345488405.1">
    <property type="nucleotide sequence ID" value="NZ_BAABHY010000001.1"/>
</dbReference>
<evidence type="ECO:0000313" key="2">
    <source>
        <dbReference type="EMBL" id="GAA5105676.1"/>
    </source>
</evidence>
<feature type="chain" id="PRO_5046887349" evidence="1">
    <location>
        <begin position="23"/>
        <end position="112"/>
    </location>
</feature>